<dbReference type="PANTHER" id="PTHR43056:SF5">
    <property type="entry name" value="PEPTIDASE S9 PROLYL OLIGOPEPTIDASE CATALYTIC DOMAIN-CONTAINING PROTEIN"/>
    <property type="match status" value="1"/>
</dbReference>
<name>A0A1M4W6K5_9BACL</name>
<dbReference type="Pfam" id="PF00326">
    <property type="entry name" value="Peptidase_S9"/>
    <property type="match status" value="1"/>
</dbReference>
<dbReference type="OrthoDB" id="108903at2"/>
<evidence type="ECO:0000313" key="2">
    <source>
        <dbReference type="EMBL" id="SHE76914.1"/>
    </source>
</evidence>
<dbReference type="PANTHER" id="PTHR43056">
    <property type="entry name" value="PEPTIDASE S9 PROLYL OLIGOPEPTIDASE"/>
    <property type="match status" value="1"/>
</dbReference>
<dbReference type="STRING" id="112248.SAMN05444392_10365"/>
<dbReference type="GO" id="GO:0008236">
    <property type="term" value="F:serine-type peptidase activity"/>
    <property type="evidence" value="ECO:0007669"/>
    <property type="project" value="InterPro"/>
</dbReference>
<dbReference type="InterPro" id="IPR011042">
    <property type="entry name" value="6-blade_b-propeller_TolB-like"/>
</dbReference>
<dbReference type="EMBL" id="FQVL01000003">
    <property type="protein sequence ID" value="SHE76914.1"/>
    <property type="molecule type" value="Genomic_DNA"/>
</dbReference>
<evidence type="ECO:0000259" key="1">
    <source>
        <dbReference type="Pfam" id="PF00326"/>
    </source>
</evidence>
<dbReference type="GO" id="GO:0004177">
    <property type="term" value="F:aminopeptidase activity"/>
    <property type="evidence" value="ECO:0007669"/>
    <property type="project" value="UniProtKB-KW"/>
</dbReference>
<dbReference type="SUPFAM" id="SSF53474">
    <property type="entry name" value="alpha/beta-Hydrolases"/>
    <property type="match status" value="1"/>
</dbReference>
<keyword evidence="2" id="KW-0645">Protease</keyword>
<dbReference type="AlphaFoldDB" id="A0A1M4W6K5"/>
<organism evidence="2 3">
    <name type="scientific">Seinonella peptonophila</name>
    <dbReference type="NCBI Taxonomy" id="112248"/>
    <lineage>
        <taxon>Bacteria</taxon>
        <taxon>Bacillati</taxon>
        <taxon>Bacillota</taxon>
        <taxon>Bacilli</taxon>
        <taxon>Bacillales</taxon>
        <taxon>Thermoactinomycetaceae</taxon>
        <taxon>Seinonella</taxon>
    </lineage>
</organism>
<dbReference type="SUPFAM" id="SSF82171">
    <property type="entry name" value="DPP6 N-terminal domain-like"/>
    <property type="match status" value="1"/>
</dbReference>
<keyword evidence="2" id="KW-0378">Hydrolase</keyword>
<protein>
    <submittedName>
        <fullName evidence="2">Dipeptidyl aminopeptidase/acylaminoacyl peptidase</fullName>
    </submittedName>
</protein>
<dbReference type="Proteomes" id="UP000184476">
    <property type="component" value="Unassembled WGS sequence"/>
</dbReference>
<dbReference type="RefSeq" id="WP_073154164.1">
    <property type="nucleotide sequence ID" value="NZ_FQVL01000003.1"/>
</dbReference>
<dbReference type="InterPro" id="IPR001375">
    <property type="entry name" value="Peptidase_S9_cat"/>
</dbReference>
<dbReference type="Gene3D" id="2.120.10.30">
    <property type="entry name" value="TolB, C-terminal domain"/>
    <property type="match status" value="1"/>
</dbReference>
<sequence length="634" mass="71912">MEATYGSWRSPISSDLIVAKSISFTEVQTDGDDIYWIEQRPYESGRFVIVHHTSTGKREEKLATPWNSHNRVHEYGGGSYVVHHGVIYFTNFQDQRIYAVKRKGSPTAITPDDGSRYAELVFDSVRNRLLAVRELHQEGLEPVNQLVSIDLKQGEVQVIDDGHDFYASPSLSADGSKIAWITWDHPHMPWDSSQLWLATCNQDGRISQKRCIAGGENESVRQPEWSVNHELYFISDRSGWWNLYRLNEGKIVPLCPMEAEFAGPAFQLGLPSYQLLTDQSLVCTYNRHGRWGIGLLQLETGQWKTIDTPYTYISHLQLTTTEIVCIAGSPTIPSSIVKIDLETESVEVLHTSTAQSFSIDDLSLPQEITFPTTNQMVAHGFYYPPHHREYKGIDSEYPPLIVNCHGGPTAAATTLFNLDIQYWTSRGFAYLDLNYRGSTGYGRAFQQALYGNWGIYDVADSINGAKYLIQQGAVDSKQTIIRGRSAGGYTTLAALSFHNFFQAGASYFGVSDLERLHLETHKFESRYLEKLIGSYPEHRQLFHQRSPIYAEEHFTPTIFFQGELDRIVPPNQAEQMADKLRKRHCPVACVVFPGEGHGFVKAEHLKQAMEGELYFYSKIFQFQPAEPLMPVEIH</sequence>
<gene>
    <name evidence="2" type="ORF">SAMN05444392_10365</name>
</gene>
<accession>A0A1M4W6K5</accession>
<evidence type="ECO:0000313" key="3">
    <source>
        <dbReference type="Proteomes" id="UP000184476"/>
    </source>
</evidence>
<keyword evidence="2" id="KW-0031">Aminopeptidase</keyword>
<dbReference type="InterPro" id="IPR050585">
    <property type="entry name" value="Xaa-Pro_dipeptidyl-ppase/CocE"/>
</dbReference>
<reference evidence="2 3" key="1">
    <citation type="submission" date="2016-11" db="EMBL/GenBank/DDBJ databases">
        <authorList>
            <person name="Jaros S."/>
            <person name="Januszkiewicz K."/>
            <person name="Wedrychowicz H."/>
        </authorList>
    </citation>
    <scope>NUCLEOTIDE SEQUENCE [LARGE SCALE GENOMIC DNA]</scope>
    <source>
        <strain evidence="2 3">DSM 44666</strain>
    </source>
</reference>
<proteinExistence type="predicted"/>
<dbReference type="GO" id="GO:0006508">
    <property type="term" value="P:proteolysis"/>
    <property type="evidence" value="ECO:0007669"/>
    <property type="project" value="InterPro"/>
</dbReference>
<keyword evidence="3" id="KW-1185">Reference proteome</keyword>
<feature type="domain" description="Peptidase S9 prolyl oligopeptidase catalytic" evidence="1">
    <location>
        <begin position="416"/>
        <end position="621"/>
    </location>
</feature>
<dbReference type="InterPro" id="IPR029058">
    <property type="entry name" value="AB_hydrolase_fold"/>
</dbReference>
<dbReference type="Gene3D" id="3.40.50.1820">
    <property type="entry name" value="alpha/beta hydrolase"/>
    <property type="match status" value="1"/>
</dbReference>